<dbReference type="GO" id="GO:0005930">
    <property type="term" value="C:axoneme"/>
    <property type="evidence" value="ECO:0007669"/>
    <property type="project" value="UniProtKB-SubCell"/>
</dbReference>
<evidence type="ECO:0000313" key="13">
    <source>
        <dbReference type="Proteomes" id="UP001190700"/>
    </source>
</evidence>
<organism evidence="12 13">
    <name type="scientific">Cymbomonas tetramitiformis</name>
    <dbReference type="NCBI Taxonomy" id="36881"/>
    <lineage>
        <taxon>Eukaryota</taxon>
        <taxon>Viridiplantae</taxon>
        <taxon>Chlorophyta</taxon>
        <taxon>Pyramimonadophyceae</taxon>
        <taxon>Pyramimonadales</taxon>
        <taxon>Pyramimonadaceae</taxon>
        <taxon>Cymbomonas</taxon>
    </lineage>
</organism>
<dbReference type="PANTHER" id="PTHR11886:SF2">
    <property type="entry name" value="DYNEIN AXONEMAL LIGHT CHAIN 4"/>
    <property type="match status" value="1"/>
</dbReference>
<evidence type="ECO:0000256" key="8">
    <source>
        <dbReference type="ARBA" id="ARBA00023212"/>
    </source>
</evidence>
<evidence type="ECO:0000256" key="3">
    <source>
        <dbReference type="ARBA" id="ARBA00022490"/>
    </source>
</evidence>
<comment type="subunit">
    <text evidence="2">Consists of at least two heavy chains and a number of intermediate and light chains.</text>
</comment>
<evidence type="ECO:0000256" key="9">
    <source>
        <dbReference type="ARBA" id="ARBA00023273"/>
    </source>
</evidence>
<sequence>MAEDEPMDMEGYLKLAKYPLIKHTDMLEEMRVEAVEQCVSAIEKFTTPEGETNLEKATQMIKEGMDKKFGGPWHIVIGEGFSFEITYEVRNLLYIFTGGTQACLLWK</sequence>
<evidence type="ECO:0000256" key="10">
    <source>
        <dbReference type="ARBA" id="ARBA00057688"/>
    </source>
</evidence>
<gene>
    <name evidence="12" type="ORF">CYMTET_44167</name>
</gene>
<evidence type="ECO:0000256" key="7">
    <source>
        <dbReference type="ARBA" id="ARBA00023175"/>
    </source>
</evidence>
<proteinExistence type="inferred from homology"/>
<comment type="caution">
    <text evidence="12">The sequence shown here is derived from an EMBL/GenBank/DDBJ whole genome shotgun (WGS) entry which is preliminary data.</text>
</comment>
<dbReference type="GO" id="GO:0030286">
    <property type="term" value="C:dynein complex"/>
    <property type="evidence" value="ECO:0007669"/>
    <property type="project" value="UniProtKB-KW"/>
</dbReference>
<dbReference type="Pfam" id="PF01221">
    <property type="entry name" value="Dynein_light"/>
    <property type="match status" value="1"/>
</dbReference>
<keyword evidence="6" id="KW-0969">Cilium</keyword>
<keyword evidence="4 11" id="KW-0493">Microtubule</keyword>
<keyword evidence="3 11" id="KW-0963">Cytoplasm</keyword>
<dbReference type="SMART" id="SM01375">
    <property type="entry name" value="Dynein_light"/>
    <property type="match status" value="1"/>
</dbReference>
<evidence type="ECO:0000256" key="2">
    <source>
        <dbReference type="ARBA" id="ARBA00011655"/>
    </source>
</evidence>
<dbReference type="SUPFAM" id="SSF54648">
    <property type="entry name" value="DLC"/>
    <property type="match status" value="1"/>
</dbReference>
<dbReference type="PANTHER" id="PTHR11886">
    <property type="entry name" value="DYNEIN LIGHT CHAIN"/>
    <property type="match status" value="1"/>
</dbReference>
<keyword evidence="5 11" id="KW-0243">Dynein</keyword>
<evidence type="ECO:0000256" key="11">
    <source>
        <dbReference type="RuleBase" id="RU365010"/>
    </source>
</evidence>
<evidence type="ECO:0000256" key="1">
    <source>
        <dbReference type="ARBA" id="ARBA00004430"/>
    </source>
</evidence>
<name>A0AAE0C221_9CHLO</name>
<evidence type="ECO:0000256" key="4">
    <source>
        <dbReference type="ARBA" id="ARBA00022701"/>
    </source>
</evidence>
<protein>
    <recommendedName>
        <fullName evidence="11">Dynein light chain</fullName>
    </recommendedName>
</protein>
<dbReference type="CDD" id="cd21453">
    <property type="entry name" value="DLC-like_DNAL4"/>
    <property type="match status" value="1"/>
</dbReference>
<evidence type="ECO:0000256" key="5">
    <source>
        <dbReference type="ARBA" id="ARBA00023017"/>
    </source>
</evidence>
<dbReference type="Proteomes" id="UP001190700">
    <property type="component" value="Unassembled WGS sequence"/>
</dbReference>
<dbReference type="InterPro" id="IPR001372">
    <property type="entry name" value="Dynein_light_chain_typ-1/2"/>
</dbReference>
<keyword evidence="9" id="KW-0966">Cell projection</keyword>
<comment type="function">
    <text evidence="10">Force generating protein of respiratory cilia. Produces force towards the minus ends of microtubules. Dynein has ATPase activity.</text>
</comment>
<dbReference type="FunFam" id="3.30.740.10:FF:000002">
    <property type="entry name" value="Dynein light chain"/>
    <property type="match status" value="1"/>
</dbReference>
<dbReference type="Gene3D" id="3.30.740.10">
    <property type="entry name" value="Protein Inhibitor Of Neuronal Nitric Oxide Synthase"/>
    <property type="match status" value="1"/>
</dbReference>
<keyword evidence="8 11" id="KW-0206">Cytoskeleton</keyword>
<evidence type="ECO:0000313" key="12">
    <source>
        <dbReference type="EMBL" id="KAK3246289.1"/>
    </source>
</evidence>
<dbReference type="AlphaFoldDB" id="A0AAE0C221"/>
<reference evidence="12 13" key="1">
    <citation type="journal article" date="2015" name="Genome Biol. Evol.">
        <title>Comparative Genomics of a Bacterivorous Green Alga Reveals Evolutionary Causalities and Consequences of Phago-Mixotrophic Mode of Nutrition.</title>
        <authorList>
            <person name="Burns J.A."/>
            <person name="Paasch A."/>
            <person name="Narechania A."/>
            <person name="Kim E."/>
        </authorList>
    </citation>
    <scope>NUCLEOTIDE SEQUENCE [LARGE SCALE GENOMIC DNA]</scope>
    <source>
        <strain evidence="12 13">PLY_AMNH</strain>
    </source>
</reference>
<dbReference type="InterPro" id="IPR037177">
    <property type="entry name" value="DLC_sf"/>
</dbReference>
<keyword evidence="13" id="KW-1185">Reference proteome</keyword>
<dbReference type="GO" id="GO:0005874">
    <property type="term" value="C:microtubule"/>
    <property type="evidence" value="ECO:0007669"/>
    <property type="project" value="UniProtKB-KW"/>
</dbReference>
<accession>A0AAE0C221</accession>
<comment type="subcellular location">
    <subcellularLocation>
        <location evidence="1">Cytoplasm</location>
        <location evidence="1">Cytoskeleton</location>
        <location evidence="1">Cilium axoneme</location>
    </subcellularLocation>
</comment>
<dbReference type="EMBL" id="LGRX02029982">
    <property type="protein sequence ID" value="KAK3246289.1"/>
    <property type="molecule type" value="Genomic_DNA"/>
</dbReference>
<comment type="similarity">
    <text evidence="11">Belongs to the dynein light chain family.</text>
</comment>
<dbReference type="GO" id="GO:0007017">
    <property type="term" value="P:microtubule-based process"/>
    <property type="evidence" value="ECO:0007669"/>
    <property type="project" value="InterPro"/>
</dbReference>
<keyword evidence="7 11" id="KW-0505">Motor protein</keyword>
<evidence type="ECO:0000256" key="6">
    <source>
        <dbReference type="ARBA" id="ARBA00023069"/>
    </source>
</evidence>